<keyword evidence="2 4" id="KW-0347">Helicase</keyword>
<keyword evidence="2" id="KW-0547">Nucleotide-binding</keyword>
<dbReference type="InterPro" id="IPR049163">
    <property type="entry name" value="Pif1-like_2B_dom"/>
</dbReference>
<keyword evidence="2" id="KW-0233">DNA recombination</keyword>
<dbReference type="GO" id="GO:0043139">
    <property type="term" value="F:5'-3' DNA helicase activity"/>
    <property type="evidence" value="ECO:0007669"/>
    <property type="project" value="UniProtKB-EC"/>
</dbReference>
<evidence type="ECO:0000313" key="4">
    <source>
        <dbReference type="EMBL" id="KAH7642583.1"/>
    </source>
</evidence>
<dbReference type="Pfam" id="PF25344">
    <property type="entry name" value="PH_LRR1"/>
    <property type="match status" value="1"/>
</dbReference>
<dbReference type="InterPro" id="IPR051055">
    <property type="entry name" value="PIF1_helicase"/>
</dbReference>
<dbReference type="CDD" id="cd18037">
    <property type="entry name" value="DEXSc_Pif1_like"/>
    <property type="match status" value="1"/>
</dbReference>
<dbReference type="InterPro" id="IPR027417">
    <property type="entry name" value="P-loop_NTPase"/>
</dbReference>
<dbReference type="InterPro" id="IPR057437">
    <property type="entry name" value="PIF1/LRR1_PH"/>
</dbReference>
<dbReference type="SMART" id="SM00382">
    <property type="entry name" value="AAA"/>
    <property type="match status" value="1"/>
</dbReference>
<feature type="domain" description="AAA+ ATPase" evidence="3">
    <location>
        <begin position="264"/>
        <end position="547"/>
    </location>
</feature>
<dbReference type="InterPro" id="IPR010285">
    <property type="entry name" value="DNA_helicase_pif1-like_DEAD"/>
</dbReference>
<keyword evidence="2" id="KW-0067">ATP-binding</keyword>
<name>A0A9D4P277_DERFA</name>
<dbReference type="GO" id="GO:0005524">
    <property type="term" value="F:ATP binding"/>
    <property type="evidence" value="ECO:0007669"/>
    <property type="project" value="UniProtKB-KW"/>
</dbReference>
<sequence>MSVEIPEIKCSIIIENLSTNGSLLSKSSITNGRLSLCRNHSGDCVLLVCNDKQTSKESKRFTMAKNKGNYRLNTRFVSEGKCSILLIDYNIRLFISNCPSNDLSLFLKGFCLKCSNRESLFTSKCQLFNTNPNATALRMNKSRSSNIEKISPLTGNDFIKAISFRDRTNLQPQQQQQQRSNSQTFDNRLKQNQQAMNTSPLAAKNVNFQKRKLDTILEKISESSPKTKRKILSSFIPSPIRSLKVLNVNNLTDDQSKVVSAVLNGQNVFFTGSAGTGKSYLLKFIISRLPPNSTFVTASTGIAACQINGITLHLFAGIPVSWLEGQQQQQQQIANTHRKSTPQEIVSRLCRNELKLQRWKNCKCLIIDEISMVPGDYFETLDNVARIIRKKNSPFGGIQLVVCGDFLQLPPISKRSQAKKKHAFQTKAWQEAIKYYFELRKIQRQTDETFIKILQMIRVGKMDNFVRDTLLKTVQNDLRKNDSTIPTQLFPLRQDVDSVNQSQLLKLESQTHLFVAEDSNGVYSEILDSLCPTPYRLELKIGAQVMLNKNIDLNRGLVNGMTGTIIRFECESSNLGSQQQQQQRLLPRISFVNGVETIIGYDKWSFRLHDNYSVYRRHLPLQLAWALSVHKSQGMTITNGVEISLAKIFESGQAYVALSRSTSLDRIKILNFNINNIIVDRDALEFYKQLKYVI</sequence>
<dbReference type="InterPro" id="IPR003593">
    <property type="entry name" value="AAA+_ATPase"/>
</dbReference>
<dbReference type="AlphaFoldDB" id="A0A9D4P277"/>
<keyword evidence="2" id="KW-0234">DNA repair</keyword>
<dbReference type="PANTHER" id="PTHR47642:SF7">
    <property type="entry name" value="ATP-DEPENDENT DNA HELICASE PIF1"/>
    <property type="match status" value="1"/>
</dbReference>
<dbReference type="SUPFAM" id="SSF52540">
    <property type="entry name" value="P-loop containing nucleoside triphosphate hydrolases"/>
    <property type="match status" value="2"/>
</dbReference>
<dbReference type="EC" id="5.6.2.3" evidence="2"/>
<reference evidence="4" key="2">
    <citation type="journal article" date="2021" name="World Allergy Organ. J.">
        <title>Chromosome-level assembly of Dermatophagoides farinae genome and transcriptome reveals two novel allergens Der f 37 and Der f 39.</title>
        <authorList>
            <person name="Chen J."/>
            <person name="Cai Z."/>
            <person name="Fan D."/>
            <person name="Hu J."/>
            <person name="Hou Y."/>
            <person name="He Y."/>
            <person name="Zhang Z."/>
            <person name="Zhao Z."/>
            <person name="Gao P."/>
            <person name="Hu W."/>
            <person name="Sun J."/>
            <person name="Li J."/>
            <person name="Ji K."/>
        </authorList>
    </citation>
    <scope>NUCLEOTIDE SEQUENCE</scope>
    <source>
        <strain evidence="4">JKM2019</strain>
    </source>
</reference>
<dbReference type="EMBL" id="SDOV01000004">
    <property type="protein sequence ID" value="KAH7642583.1"/>
    <property type="molecule type" value="Genomic_DNA"/>
</dbReference>
<dbReference type="Proteomes" id="UP000828236">
    <property type="component" value="Unassembled WGS sequence"/>
</dbReference>
<evidence type="ECO:0000256" key="1">
    <source>
        <dbReference type="ARBA" id="ARBA00023242"/>
    </source>
</evidence>
<dbReference type="Gene3D" id="3.40.50.300">
    <property type="entry name" value="P-loop containing nucleotide triphosphate hydrolases"/>
    <property type="match status" value="1"/>
</dbReference>
<dbReference type="GO" id="GO:0000723">
    <property type="term" value="P:telomere maintenance"/>
    <property type="evidence" value="ECO:0007669"/>
    <property type="project" value="InterPro"/>
</dbReference>
<gene>
    <name evidence="4" type="ORF">HUG17_5630</name>
</gene>
<organism evidence="4">
    <name type="scientific">Dermatophagoides farinae</name>
    <name type="common">American house dust mite</name>
    <dbReference type="NCBI Taxonomy" id="6954"/>
    <lineage>
        <taxon>Eukaryota</taxon>
        <taxon>Metazoa</taxon>
        <taxon>Ecdysozoa</taxon>
        <taxon>Arthropoda</taxon>
        <taxon>Chelicerata</taxon>
        <taxon>Arachnida</taxon>
        <taxon>Acari</taxon>
        <taxon>Acariformes</taxon>
        <taxon>Sarcoptiformes</taxon>
        <taxon>Astigmata</taxon>
        <taxon>Psoroptidia</taxon>
        <taxon>Analgoidea</taxon>
        <taxon>Pyroglyphidae</taxon>
        <taxon>Dermatophagoidinae</taxon>
        <taxon>Dermatophagoides</taxon>
    </lineage>
</organism>
<reference evidence="4" key="1">
    <citation type="submission" date="2020-06" db="EMBL/GenBank/DDBJ databases">
        <authorList>
            <person name="Ji K."/>
            <person name="Li J."/>
        </authorList>
    </citation>
    <scope>NUCLEOTIDE SEQUENCE</scope>
    <source>
        <strain evidence="4">JKM2019</strain>
        <tissue evidence="4">Whole body</tissue>
    </source>
</reference>
<keyword evidence="1" id="KW-0539">Nucleus</keyword>
<dbReference type="Pfam" id="PF21530">
    <property type="entry name" value="Pif1_2B_dom"/>
    <property type="match status" value="1"/>
</dbReference>
<dbReference type="GO" id="GO:0006310">
    <property type="term" value="P:DNA recombination"/>
    <property type="evidence" value="ECO:0007669"/>
    <property type="project" value="UniProtKB-KW"/>
</dbReference>
<dbReference type="CDD" id="cd18809">
    <property type="entry name" value="SF1_C_RecD"/>
    <property type="match status" value="1"/>
</dbReference>
<dbReference type="Pfam" id="PF05970">
    <property type="entry name" value="PIF1"/>
    <property type="match status" value="1"/>
</dbReference>
<protein>
    <recommendedName>
        <fullName evidence="2">ATP-dependent DNA helicase</fullName>
        <ecNumber evidence="2">5.6.2.3</ecNumber>
    </recommendedName>
</protein>
<dbReference type="OrthoDB" id="6415621at2759"/>
<proteinExistence type="inferred from homology"/>
<evidence type="ECO:0000259" key="3">
    <source>
        <dbReference type="SMART" id="SM00382"/>
    </source>
</evidence>
<comment type="cofactor">
    <cofactor evidence="2">
        <name>Mg(2+)</name>
        <dbReference type="ChEBI" id="CHEBI:18420"/>
    </cofactor>
</comment>
<comment type="catalytic activity">
    <reaction evidence="2">
        <text>ATP + H2O = ADP + phosphate + H(+)</text>
        <dbReference type="Rhea" id="RHEA:13065"/>
        <dbReference type="ChEBI" id="CHEBI:15377"/>
        <dbReference type="ChEBI" id="CHEBI:15378"/>
        <dbReference type="ChEBI" id="CHEBI:30616"/>
        <dbReference type="ChEBI" id="CHEBI:43474"/>
        <dbReference type="ChEBI" id="CHEBI:456216"/>
        <dbReference type="EC" id="5.6.2.3"/>
    </reaction>
</comment>
<comment type="similarity">
    <text evidence="2">Belongs to the helicase family.</text>
</comment>
<keyword evidence="2" id="KW-0378">Hydrolase</keyword>
<accession>A0A9D4P277</accession>
<dbReference type="PANTHER" id="PTHR47642">
    <property type="entry name" value="ATP-DEPENDENT DNA HELICASE"/>
    <property type="match status" value="1"/>
</dbReference>
<keyword evidence="2" id="KW-0227">DNA damage</keyword>
<dbReference type="GO" id="GO:0006281">
    <property type="term" value="P:DNA repair"/>
    <property type="evidence" value="ECO:0007669"/>
    <property type="project" value="UniProtKB-KW"/>
</dbReference>
<dbReference type="GO" id="GO:0016787">
    <property type="term" value="F:hydrolase activity"/>
    <property type="evidence" value="ECO:0007669"/>
    <property type="project" value="UniProtKB-KW"/>
</dbReference>
<comment type="caution">
    <text evidence="4">The sequence shown here is derived from an EMBL/GenBank/DDBJ whole genome shotgun (WGS) entry which is preliminary data.</text>
</comment>
<evidence type="ECO:0000256" key="2">
    <source>
        <dbReference type="RuleBase" id="RU363044"/>
    </source>
</evidence>